<feature type="transmembrane region" description="Helical" evidence="1">
    <location>
        <begin position="63"/>
        <end position="84"/>
    </location>
</feature>
<evidence type="ECO:0000256" key="1">
    <source>
        <dbReference type="SAM" id="Phobius"/>
    </source>
</evidence>
<feature type="transmembrane region" description="Helical" evidence="1">
    <location>
        <begin position="31"/>
        <end position="51"/>
    </location>
</feature>
<sequence>MGMLNLYFYLGLLFNLFRRRKNEKKIFRSSYFLYLLCFNILVSSLLFWLGESVLGNLKIGGDAYFGIGYLVLALLNIFLSYFYAKARIEKKSLIILTIVGIVIKILIFLVWVQNIFSDSSLGDDKAGIFIIFIIYGYFAYVGSLDVIFLIGLGVNLLIRRKNGRKKLDS</sequence>
<reference evidence="2 3" key="1">
    <citation type="submission" date="2019-07" db="EMBL/GenBank/DDBJ databases">
        <title>Complete Genome Sequence of Leptotrichia wadei Strain JMUB3933.</title>
        <authorList>
            <person name="Watanabe S."/>
            <person name="Cui L."/>
        </authorList>
    </citation>
    <scope>NUCLEOTIDE SEQUENCE [LARGE SCALE GENOMIC DNA]</scope>
    <source>
        <strain evidence="2 3">JMUB3933</strain>
    </source>
</reference>
<dbReference type="AlphaFoldDB" id="A0A510K5W1"/>
<accession>A0A510K5W1</accession>
<protein>
    <submittedName>
        <fullName evidence="2">Uncharacterized protein</fullName>
    </submittedName>
</protein>
<proteinExistence type="predicted"/>
<feature type="transmembrane region" description="Helical" evidence="1">
    <location>
        <begin position="128"/>
        <end position="158"/>
    </location>
</feature>
<name>A0A510K5W1_9FUSO</name>
<keyword evidence="1" id="KW-1133">Transmembrane helix</keyword>
<keyword evidence="1" id="KW-0812">Transmembrane</keyword>
<dbReference type="Proteomes" id="UP000321397">
    <property type="component" value="Chromosome"/>
</dbReference>
<evidence type="ECO:0000313" key="2">
    <source>
        <dbReference type="EMBL" id="BBM46996.1"/>
    </source>
</evidence>
<dbReference type="EMBL" id="AP019834">
    <property type="protein sequence ID" value="BBM46996.1"/>
    <property type="molecule type" value="Genomic_DNA"/>
</dbReference>
<gene>
    <name evidence="2" type="ORF">JMUB3933_0496</name>
</gene>
<evidence type="ECO:0000313" key="3">
    <source>
        <dbReference type="Proteomes" id="UP000321397"/>
    </source>
</evidence>
<dbReference type="RefSeq" id="WP_232049851.1">
    <property type="nucleotide sequence ID" value="NZ_AP019834.1"/>
</dbReference>
<keyword evidence="1" id="KW-0472">Membrane</keyword>
<feature type="transmembrane region" description="Helical" evidence="1">
    <location>
        <begin position="93"/>
        <end position="116"/>
    </location>
</feature>
<organism evidence="2 3">
    <name type="scientific">Leptotrichia wadei</name>
    <dbReference type="NCBI Taxonomy" id="157687"/>
    <lineage>
        <taxon>Bacteria</taxon>
        <taxon>Fusobacteriati</taxon>
        <taxon>Fusobacteriota</taxon>
        <taxon>Fusobacteriia</taxon>
        <taxon>Fusobacteriales</taxon>
        <taxon>Leptotrichiaceae</taxon>
        <taxon>Leptotrichia</taxon>
    </lineage>
</organism>